<dbReference type="AlphaFoldDB" id="A0A1H2T2X8"/>
<dbReference type="PIRSF" id="PIRSF006173">
    <property type="entry name" value="UCP006173"/>
    <property type="match status" value="1"/>
</dbReference>
<dbReference type="NCBIfam" id="NF003501">
    <property type="entry name" value="PRK05170.1-5"/>
    <property type="match status" value="1"/>
</dbReference>
<gene>
    <name evidence="2" type="ORF">SAMN05421783_103245</name>
</gene>
<evidence type="ECO:0000313" key="3">
    <source>
        <dbReference type="Proteomes" id="UP000198816"/>
    </source>
</evidence>
<evidence type="ECO:0000256" key="1">
    <source>
        <dbReference type="HAMAP-Rule" id="MF_00676"/>
    </source>
</evidence>
<dbReference type="NCBIfam" id="NF003507">
    <property type="entry name" value="PRK05170.2-5"/>
    <property type="match status" value="1"/>
</dbReference>
<comment type="similarity">
    <text evidence="1">Belongs to the UPF0260 family.</text>
</comment>
<dbReference type="HAMAP" id="MF_00676">
    <property type="entry name" value="UPF0260"/>
    <property type="match status" value="1"/>
</dbReference>
<dbReference type="PANTHER" id="PTHR37421">
    <property type="entry name" value="UPF0260 PROTEIN YCGN"/>
    <property type="match status" value="1"/>
</dbReference>
<dbReference type="OrthoDB" id="9786855at2"/>
<name>A0A1H2T2X8_THIRO</name>
<dbReference type="EMBL" id="FNNZ01000003">
    <property type="protein sequence ID" value="SDW37614.1"/>
    <property type="molecule type" value="Genomic_DNA"/>
</dbReference>
<reference evidence="3" key="1">
    <citation type="submission" date="2016-10" db="EMBL/GenBank/DDBJ databases">
        <authorList>
            <person name="Varghese N."/>
            <person name="Submissions S."/>
        </authorList>
    </citation>
    <scope>NUCLEOTIDE SEQUENCE [LARGE SCALE GENOMIC DNA]</scope>
    <source>
        <strain evidence="3">DSM 217</strain>
    </source>
</reference>
<evidence type="ECO:0000313" key="2">
    <source>
        <dbReference type="EMBL" id="SDW37614.1"/>
    </source>
</evidence>
<protein>
    <recommendedName>
        <fullName evidence="1">UPF0260 protein SAMN05421783_103245</fullName>
    </recommendedName>
</protein>
<dbReference type="PANTHER" id="PTHR37421:SF1">
    <property type="entry name" value="UPF0260 PROTEIN YCGN"/>
    <property type="match status" value="1"/>
</dbReference>
<dbReference type="Pfam" id="PF03692">
    <property type="entry name" value="CxxCxxCC"/>
    <property type="match status" value="1"/>
</dbReference>
<organism evidence="2 3">
    <name type="scientific">Thiocapsa roseopersicina</name>
    <dbReference type="NCBI Taxonomy" id="1058"/>
    <lineage>
        <taxon>Bacteria</taxon>
        <taxon>Pseudomonadati</taxon>
        <taxon>Pseudomonadota</taxon>
        <taxon>Gammaproteobacteria</taxon>
        <taxon>Chromatiales</taxon>
        <taxon>Chromatiaceae</taxon>
        <taxon>Thiocapsa</taxon>
    </lineage>
</organism>
<dbReference type="RefSeq" id="WP_093028851.1">
    <property type="nucleotide sequence ID" value="NZ_FNNZ01000003.1"/>
</dbReference>
<accession>A0A1H2T2X8</accession>
<dbReference type="InterPro" id="IPR008228">
    <property type="entry name" value="UCP006173"/>
</dbReference>
<proteinExistence type="inferred from homology"/>
<dbReference type="Proteomes" id="UP000198816">
    <property type="component" value="Unassembled WGS sequence"/>
</dbReference>
<sequence length="154" mass="17160">MSEPDEGTVEGMARFWESTPLSAMTPEQWESLCDGCAKCCLEKFEEEETGDIIYSRVACALLDLDTCRCSDYADRARRMPDCVTLTPAALAYSRWLPETCAYRLLAEGKPLPSWHPLITGDPGSVLEAGQSLYGRAIKPGPKTDPLMHLIDWIR</sequence>
<keyword evidence="3" id="KW-1185">Reference proteome</keyword>
<dbReference type="InterPro" id="IPR005358">
    <property type="entry name" value="Puta_zinc/iron-chelating_dom"/>
</dbReference>